<feature type="active site" evidence="8">
    <location>
        <position position="329"/>
    </location>
</feature>
<dbReference type="Ensembl" id="ENSCLMT00005005924.1">
    <property type="protein sequence ID" value="ENSCLMP00005005491.1"/>
    <property type="gene ID" value="ENSCLMG00005003059.1"/>
</dbReference>
<evidence type="ECO:0000256" key="7">
    <source>
        <dbReference type="PROSITE-ProRule" id="PRU00076"/>
    </source>
</evidence>
<feature type="domain" description="Disintegrin" evidence="13">
    <location>
        <begin position="403"/>
        <end position="489"/>
    </location>
</feature>
<organism evidence="15 16">
    <name type="scientific">Cyclopterus lumpus</name>
    <name type="common">Lumpsucker</name>
    <dbReference type="NCBI Taxonomy" id="8103"/>
    <lineage>
        <taxon>Eukaryota</taxon>
        <taxon>Metazoa</taxon>
        <taxon>Chordata</taxon>
        <taxon>Craniata</taxon>
        <taxon>Vertebrata</taxon>
        <taxon>Euteleostomi</taxon>
        <taxon>Actinopterygii</taxon>
        <taxon>Neopterygii</taxon>
        <taxon>Teleostei</taxon>
        <taxon>Neoteleostei</taxon>
        <taxon>Acanthomorphata</taxon>
        <taxon>Eupercaria</taxon>
        <taxon>Perciformes</taxon>
        <taxon>Cottioidei</taxon>
        <taxon>Cottales</taxon>
        <taxon>Cyclopteridae</taxon>
        <taxon>Cyclopterus</taxon>
    </lineage>
</organism>
<dbReference type="SUPFAM" id="SSF55486">
    <property type="entry name" value="Metalloproteases ('zincins'), catalytic domain"/>
    <property type="match status" value="1"/>
</dbReference>
<feature type="compositionally biased region" description="Pro residues" evidence="9">
    <location>
        <begin position="762"/>
        <end position="795"/>
    </location>
</feature>
<keyword evidence="2 10" id="KW-0812">Transmembrane</keyword>
<comment type="caution">
    <text evidence="7">Lacks conserved residue(s) required for the propagation of feature annotation.</text>
</comment>
<dbReference type="PROSITE" id="PS50026">
    <property type="entry name" value="EGF_3"/>
    <property type="match status" value="1"/>
</dbReference>
<dbReference type="GO" id="GO:0046872">
    <property type="term" value="F:metal ion binding"/>
    <property type="evidence" value="ECO:0007669"/>
    <property type="project" value="UniProtKB-KW"/>
</dbReference>
<feature type="transmembrane region" description="Helical" evidence="10">
    <location>
        <begin position="671"/>
        <end position="695"/>
    </location>
</feature>
<dbReference type="GeneTree" id="ENSGT00940000158585"/>
<evidence type="ECO:0000256" key="9">
    <source>
        <dbReference type="SAM" id="MobiDB-lite"/>
    </source>
</evidence>
<dbReference type="GO" id="GO:0016020">
    <property type="term" value="C:membrane"/>
    <property type="evidence" value="ECO:0007669"/>
    <property type="project" value="UniProtKB-SubCell"/>
</dbReference>
<dbReference type="GO" id="GO:0050839">
    <property type="term" value="F:cell adhesion molecule binding"/>
    <property type="evidence" value="ECO:0007669"/>
    <property type="project" value="TreeGrafter"/>
</dbReference>
<reference evidence="15" key="1">
    <citation type="submission" date="2025-08" db="UniProtKB">
        <authorList>
            <consortium name="Ensembl"/>
        </authorList>
    </citation>
    <scope>IDENTIFICATION</scope>
</reference>
<dbReference type="Pfam" id="PF08516">
    <property type="entry name" value="ADAM_CR"/>
    <property type="match status" value="1"/>
</dbReference>
<dbReference type="PRINTS" id="PR00289">
    <property type="entry name" value="DISINTEGRIN"/>
</dbReference>
<keyword evidence="8" id="KW-0862">Zinc</keyword>
<evidence type="ECO:0000256" key="4">
    <source>
        <dbReference type="ARBA" id="ARBA00023136"/>
    </source>
</evidence>
<dbReference type="InterPro" id="IPR034027">
    <property type="entry name" value="Reprolysin_adamalysin"/>
</dbReference>
<feature type="binding site" evidence="8">
    <location>
        <position position="328"/>
    </location>
    <ligand>
        <name>Zn(2+)</name>
        <dbReference type="ChEBI" id="CHEBI:29105"/>
        <note>catalytic</note>
    </ligand>
</feature>
<feature type="signal peptide" evidence="11">
    <location>
        <begin position="1"/>
        <end position="16"/>
    </location>
</feature>
<dbReference type="PROSITE" id="PS00427">
    <property type="entry name" value="DISINTEGRIN_1"/>
    <property type="match status" value="1"/>
</dbReference>
<dbReference type="InterPro" id="IPR000742">
    <property type="entry name" value="EGF"/>
</dbReference>
<keyword evidence="7" id="KW-0245">EGF-like domain</keyword>
<evidence type="ECO:0000256" key="10">
    <source>
        <dbReference type="SAM" id="Phobius"/>
    </source>
</evidence>
<dbReference type="PROSITE" id="PS50215">
    <property type="entry name" value="ADAM_MEPRO"/>
    <property type="match status" value="1"/>
</dbReference>
<dbReference type="GO" id="GO:0051044">
    <property type="term" value="P:positive regulation of membrane protein ectodomain proteolysis"/>
    <property type="evidence" value="ECO:0007669"/>
    <property type="project" value="TreeGrafter"/>
</dbReference>
<dbReference type="FunFam" id="3.40.390.10:FF:000002">
    <property type="entry name" value="Disintegrin and metalloproteinase domain-containing protein 22"/>
    <property type="match status" value="1"/>
</dbReference>
<dbReference type="GO" id="GO:0006508">
    <property type="term" value="P:proteolysis"/>
    <property type="evidence" value="ECO:0007669"/>
    <property type="project" value="InterPro"/>
</dbReference>
<dbReference type="InterPro" id="IPR036436">
    <property type="entry name" value="Disintegrin_dom_sf"/>
</dbReference>
<dbReference type="GO" id="GO:0006954">
    <property type="term" value="P:inflammatory response"/>
    <property type="evidence" value="ECO:0007669"/>
    <property type="project" value="TreeGrafter"/>
</dbReference>
<name>A0A8C2WJQ7_CYCLU</name>
<feature type="disulfide bond" evidence="7">
    <location>
        <begin position="627"/>
        <end position="637"/>
    </location>
</feature>
<dbReference type="AlphaFoldDB" id="A0A8C2WJQ7"/>
<dbReference type="Pfam" id="PF00200">
    <property type="entry name" value="Disintegrin"/>
    <property type="match status" value="1"/>
</dbReference>
<dbReference type="KEGG" id="clum:117748344"/>
<dbReference type="Pfam" id="PF01421">
    <property type="entry name" value="Reprolysin"/>
    <property type="match status" value="1"/>
</dbReference>
<evidence type="ECO:0000259" key="12">
    <source>
        <dbReference type="PROSITE" id="PS50026"/>
    </source>
</evidence>
<feature type="domain" description="EGF-like" evidence="12">
    <location>
        <begin position="623"/>
        <end position="655"/>
    </location>
</feature>
<keyword evidence="4 10" id="KW-0472">Membrane</keyword>
<evidence type="ECO:0000256" key="1">
    <source>
        <dbReference type="ARBA" id="ARBA00004479"/>
    </source>
</evidence>
<dbReference type="InterPro" id="IPR001590">
    <property type="entry name" value="Peptidase_M12B"/>
</dbReference>
<dbReference type="InterPro" id="IPR002870">
    <property type="entry name" value="Peptidase_M12B_N"/>
</dbReference>
<evidence type="ECO:0000256" key="3">
    <source>
        <dbReference type="ARBA" id="ARBA00022989"/>
    </source>
</evidence>
<dbReference type="SUPFAM" id="SSF57552">
    <property type="entry name" value="Blood coagulation inhibitor (disintegrin)"/>
    <property type="match status" value="1"/>
</dbReference>
<dbReference type="Gene3D" id="3.40.390.10">
    <property type="entry name" value="Collagenase (Catalytic Domain)"/>
    <property type="match status" value="1"/>
</dbReference>
<evidence type="ECO:0000259" key="14">
    <source>
        <dbReference type="PROSITE" id="PS50215"/>
    </source>
</evidence>
<dbReference type="InterPro" id="IPR006586">
    <property type="entry name" value="ADAM_Cys-rich"/>
</dbReference>
<feature type="disulfide bond" evidence="6">
    <location>
        <begin position="461"/>
        <end position="481"/>
    </location>
</feature>
<proteinExistence type="predicted"/>
<evidence type="ECO:0000256" key="11">
    <source>
        <dbReference type="SAM" id="SignalP"/>
    </source>
</evidence>
<sequence length="820" mass="88598">MVSLWLTCVFIVQTSGMLSHVEKYEVVRPQRLPGRAKRSLQDQKLYPDALQYELTIEGRSHTIHLEKNRNLIGRGYTETHYSGDGRRVTTSPNQDHCFYHGHVEGCEDSSVSVGICSGVSGFVRTRQQVYLIEPLGRTDDGEHAVYRQEHLKISGSSNSTALYDRDQDLDQDRGPRLAGLFRSRSWKTKPIAGPQKFVELFVVVDNTECQRYGSQTKSRVLGVVNHVDKLYRPLNIRVVLVGLELWTHKDHIDVDVNSETTLDNFLLWRKADLLRRSNHDNAQFVTGKDFDEDTVGLANKFAMCTENSGGVNQDHHENPVGLASTIAHEMGHNFGLSHDDTGCLCGPSYGSENCVMAGKLRTGNQEFPKFFSGCSVEQLSEFMERAQPDCLSKPGGFRSVAGGPSCGNALVDPGEECDCGAAEECNNSCCDAATCRLTEGSQCAHGRCCDRCQLRLAGSVCRESAGDCDLPEYCSGASEDCPRDAFEMNGKPCGEARGYCHDGRCPTHQQHCWRLFGPGATVGPSVCFNLNARGEEGANCGRNARGYAACAPSNLMCGSMFCGGGGESITGKRAAYNVHGIECKLAVDDDKTRNMDMVPNGTRCGPDKVCLGYRCVDMSVYGKKDECAKKCNNNGVCDHKKACHCNAGWAPPFCSIQYADETPAFPGHSGVVAGVCAAVSVLLLVAAVTAGLLCCKRDNMDTYTSKRKVHSAPDRLNAMFQEQGGKDRPQISPPTFMESTATQACNPLIGTASPGRAAPQTKPRPPSKPLPPLSKPQAATPPPGPPANPGPPPLRAKPQARVKGSGLACGSDHGRGGSNA</sequence>
<evidence type="ECO:0000313" key="16">
    <source>
        <dbReference type="Proteomes" id="UP000694565"/>
    </source>
</evidence>
<feature type="disulfide bond" evidence="7">
    <location>
        <begin position="645"/>
        <end position="654"/>
    </location>
</feature>
<dbReference type="InterPro" id="IPR001762">
    <property type="entry name" value="Disintegrin_dom"/>
</dbReference>
<evidence type="ECO:0000256" key="5">
    <source>
        <dbReference type="ARBA" id="ARBA00023157"/>
    </source>
</evidence>
<dbReference type="FunFam" id="4.10.70.10:FF:000001">
    <property type="entry name" value="Disintegrin and metalloproteinase domain-containing protein 22"/>
    <property type="match status" value="1"/>
</dbReference>
<dbReference type="OrthoDB" id="5951731at2759"/>
<feature type="chain" id="PRO_5034342061" description="Disintegrin and metalloproteinase domain-containing protein 8" evidence="11">
    <location>
        <begin position="17"/>
        <end position="820"/>
    </location>
</feature>
<reference evidence="15" key="2">
    <citation type="submission" date="2025-09" db="UniProtKB">
        <authorList>
            <consortium name="Ensembl"/>
        </authorList>
    </citation>
    <scope>IDENTIFICATION</scope>
</reference>
<dbReference type="Pfam" id="PF01562">
    <property type="entry name" value="Pep_M12B_propep"/>
    <property type="match status" value="1"/>
</dbReference>
<dbReference type="GO" id="GO:0022407">
    <property type="term" value="P:regulation of cell-cell adhesion"/>
    <property type="evidence" value="ECO:0007669"/>
    <property type="project" value="TreeGrafter"/>
</dbReference>
<dbReference type="InterPro" id="IPR018358">
    <property type="entry name" value="Disintegrin_CS"/>
</dbReference>
<dbReference type="CDD" id="cd04269">
    <property type="entry name" value="ZnMc_adamalysin_II_like"/>
    <property type="match status" value="1"/>
</dbReference>
<dbReference type="InterPro" id="IPR024079">
    <property type="entry name" value="MetalloPept_cat_dom_sf"/>
</dbReference>
<evidence type="ECO:0000256" key="2">
    <source>
        <dbReference type="ARBA" id="ARBA00022692"/>
    </source>
</evidence>
<dbReference type="GO" id="GO:0004222">
    <property type="term" value="F:metalloendopeptidase activity"/>
    <property type="evidence" value="ECO:0007669"/>
    <property type="project" value="InterPro"/>
</dbReference>
<protein>
    <recommendedName>
        <fullName evidence="17">Disintegrin and metalloproteinase domain-containing protein 8</fullName>
    </recommendedName>
</protein>
<evidence type="ECO:0000259" key="13">
    <source>
        <dbReference type="PROSITE" id="PS50214"/>
    </source>
</evidence>
<keyword evidence="5 7" id="KW-1015">Disulfide bond</keyword>
<evidence type="ECO:0000256" key="6">
    <source>
        <dbReference type="PROSITE-ProRule" id="PRU00068"/>
    </source>
</evidence>
<evidence type="ECO:0008006" key="17">
    <source>
        <dbReference type="Google" id="ProtNLM"/>
    </source>
</evidence>
<keyword evidence="16" id="KW-1185">Reference proteome</keyword>
<feature type="domain" description="Peptidase M12B" evidence="14">
    <location>
        <begin position="196"/>
        <end position="395"/>
    </location>
</feature>
<dbReference type="Gene3D" id="2.10.25.10">
    <property type="entry name" value="Laminin"/>
    <property type="match status" value="1"/>
</dbReference>
<dbReference type="Gene3D" id="4.10.70.10">
    <property type="entry name" value="Disintegrin domain"/>
    <property type="match status" value="1"/>
</dbReference>
<dbReference type="PROSITE" id="PS01186">
    <property type="entry name" value="EGF_2"/>
    <property type="match status" value="1"/>
</dbReference>
<comment type="subcellular location">
    <subcellularLocation>
        <location evidence="1">Membrane</location>
        <topology evidence="1">Single-pass type I membrane protein</topology>
    </subcellularLocation>
</comment>
<dbReference type="Proteomes" id="UP000694565">
    <property type="component" value="Unplaced"/>
</dbReference>
<gene>
    <name evidence="15" type="primary">LOC117748344</name>
</gene>
<dbReference type="SMART" id="SM00608">
    <property type="entry name" value="ACR"/>
    <property type="match status" value="1"/>
</dbReference>
<keyword evidence="3 10" id="KW-1133">Transmembrane helix</keyword>
<keyword evidence="8" id="KW-0479">Metal-binding</keyword>
<dbReference type="PROSITE" id="PS50214">
    <property type="entry name" value="DISINTEGRIN_2"/>
    <property type="match status" value="1"/>
</dbReference>
<feature type="region of interest" description="Disordered" evidence="9">
    <location>
        <begin position="746"/>
        <end position="820"/>
    </location>
</feature>
<evidence type="ECO:0000313" key="15">
    <source>
        <dbReference type="Ensembl" id="ENSCLMP00005005491.1"/>
    </source>
</evidence>
<dbReference type="PANTHER" id="PTHR11905">
    <property type="entry name" value="ADAM A DISINTEGRIN AND METALLOPROTEASE DOMAIN"/>
    <property type="match status" value="1"/>
</dbReference>
<dbReference type="PANTHER" id="PTHR11905:SF20">
    <property type="entry name" value="DISINTEGRIN AND METALLOPROTEINASE DOMAIN-CONTAINING PROTEIN 8"/>
    <property type="match status" value="1"/>
</dbReference>
<dbReference type="GeneID" id="117748344"/>
<dbReference type="GO" id="GO:0002693">
    <property type="term" value="P:positive regulation of cellular extravasation"/>
    <property type="evidence" value="ECO:0007669"/>
    <property type="project" value="TreeGrafter"/>
</dbReference>
<evidence type="ECO:0000256" key="8">
    <source>
        <dbReference type="PROSITE-ProRule" id="PRU00276"/>
    </source>
</evidence>
<dbReference type="SMART" id="SM00050">
    <property type="entry name" value="DISIN"/>
    <property type="match status" value="1"/>
</dbReference>
<dbReference type="RefSeq" id="XP_034413893.1">
    <property type="nucleotide sequence ID" value="XM_034558002.1"/>
</dbReference>
<accession>A0A8C2WJQ7</accession>
<feature type="binding site" evidence="8">
    <location>
        <position position="338"/>
    </location>
    <ligand>
        <name>Zn(2+)</name>
        <dbReference type="ChEBI" id="CHEBI:29105"/>
        <note>catalytic</note>
    </ligand>
</feature>
<keyword evidence="11" id="KW-0732">Signal</keyword>
<feature type="binding site" evidence="8">
    <location>
        <position position="332"/>
    </location>
    <ligand>
        <name>Zn(2+)</name>
        <dbReference type="ChEBI" id="CHEBI:29105"/>
        <note>catalytic</note>
    </ligand>
</feature>